<evidence type="ECO:0000313" key="3">
    <source>
        <dbReference type="EMBL" id="KAF2084604.1"/>
    </source>
</evidence>
<name>A0A9P4HRG1_9PEZI</name>
<feature type="chain" id="PRO_5040131113" evidence="2">
    <location>
        <begin position="20"/>
        <end position="271"/>
    </location>
</feature>
<sequence>MVQAISALLALLTVSPGLAHPGQSLDDIDHEIAARAIYLKNAPRDLSHCAAKMQECGALGKRQASGTPGGSAPSGSPTGGAGGDAPGDDTSLTAWGSQLQLDRCVRRRDRQRQQQLRRHEQPEQHLPPRHPGTDSDGVAQFSTLFPGHYAGRATHIHVFTHMNSTVLENGSITAGNITHTGQLFFDQDLIDDINSELAPYNANTIDVVENADDRVFAGEAVAGSDPVLNYVLLGDAVEDGLFAWITMGIDRAARYGVDPAAIYGSGGGYVA</sequence>
<protein>
    <submittedName>
        <fullName evidence="3">Aromatic compound dioxygenase</fullName>
    </submittedName>
</protein>
<dbReference type="InterPro" id="IPR015889">
    <property type="entry name" value="Intradiol_dOase_core"/>
</dbReference>
<dbReference type="Proteomes" id="UP000799776">
    <property type="component" value="Unassembled WGS sequence"/>
</dbReference>
<accession>A0A9P4HRG1</accession>
<organism evidence="3 4">
    <name type="scientific">Saccharata proteae CBS 121410</name>
    <dbReference type="NCBI Taxonomy" id="1314787"/>
    <lineage>
        <taxon>Eukaryota</taxon>
        <taxon>Fungi</taxon>
        <taxon>Dikarya</taxon>
        <taxon>Ascomycota</taxon>
        <taxon>Pezizomycotina</taxon>
        <taxon>Dothideomycetes</taxon>
        <taxon>Dothideomycetes incertae sedis</taxon>
        <taxon>Botryosphaeriales</taxon>
        <taxon>Saccharataceae</taxon>
        <taxon>Saccharata</taxon>
    </lineage>
</organism>
<keyword evidence="3" id="KW-0560">Oxidoreductase</keyword>
<dbReference type="GO" id="GO:0005506">
    <property type="term" value="F:iron ion binding"/>
    <property type="evidence" value="ECO:0007669"/>
    <property type="project" value="InterPro"/>
</dbReference>
<dbReference type="EMBL" id="ML978739">
    <property type="protein sequence ID" value="KAF2084604.1"/>
    <property type="molecule type" value="Genomic_DNA"/>
</dbReference>
<feature type="compositionally biased region" description="Low complexity" evidence="1">
    <location>
        <begin position="64"/>
        <end position="76"/>
    </location>
</feature>
<keyword evidence="4" id="KW-1185">Reference proteome</keyword>
<dbReference type="Gene3D" id="2.60.130.10">
    <property type="entry name" value="Aromatic compound dioxygenase"/>
    <property type="match status" value="1"/>
</dbReference>
<gene>
    <name evidence="3" type="ORF">K490DRAFT_68539</name>
</gene>
<dbReference type="SUPFAM" id="SSF49482">
    <property type="entry name" value="Aromatic compound dioxygenase"/>
    <property type="match status" value="1"/>
</dbReference>
<keyword evidence="3" id="KW-0223">Dioxygenase</keyword>
<comment type="caution">
    <text evidence="3">The sequence shown here is derived from an EMBL/GenBank/DDBJ whole genome shotgun (WGS) entry which is preliminary data.</text>
</comment>
<dbReference type="PANTHER" id="PTHR34315">
    <property type="match status" value="1"/>
</dbReference>
<evidence type="ECO:0000256" key="2">
    <source>
        <dbReference type="SAM" id="SignalP"/>
    </source>
</evidence>
<dbReference type="PANTHER" id="PTHR34315:SF9">
    <property type="entry name" value="INTRADIOL RING-CLEAVAGE DIOXYGENASES DOMAIN-CONTAINING PROTEIN-RELATED"/>
    <property type="match status" value="1"/>
</dbReference>
<proteinExistence type="predicted"/>
<feature type="region of interest" description="Disordered" evidence="1">
    <location>
        <begin position="60"/>
        <end position="140"/>
    </location>
</feature>
<evidence type="ECO:0000256" key="1">
    <source>
        <dbReference type="SAM" id="MobiDB-lite"/>
    </source>
</evidence>
<dbReference type="AlphaFoldDB" id="A0A9P4HRG1"/>
<dbReference type="GO" id="GO:0016702">
    <property type="term" value="F:oxidoreductase activity, acting on single donors with incorporation of molecular oxygen, incorporation of two atoms of oxygen"/>
    <property type="evidence" value="ECO:0007669"/>
    <property type="project" value="InterPro"/>
</dbReference>
<feature type="signal peptide" evidence="2">
    <location>
        <begin position="1"/>
        <end position="19"/>
    </location>
</feature>
<reference evidence="3" key="1">
    <citation type="journal article" date="2020" name="Stud. Mycol.">
        <title>101 Dothideomycetes genomes: a test case for predicting lifestyles and emergence of pathogens.</title>
        <authorList>
            <person name="Haridas S."/>
            <person name="Albert R."/>
            <person name="Binder M."/>
            <person name="Bloem J."/>
            <person name="Labutti K."/>
            <person name="Salamov A."/>
            <person name="Andreopoulos B."/>
            <person name="Baker S."/>
            <person name="Barry K."/>
            <person name="Bills G."/>
            <person name="Bluhm B."/>
            <person name="Cannon C."/>
            <person name="Castanera R."/>
            <person name="Culley D."/>
            <person name="Daum C."/>
            <person name="Ezra D."/>
            <person name="Gonzalez J."/>
            <person name="Henrissat B."/>
            <person name="Kuo A."/>
            <person name="Liang C."/>
            <person name="Lipzen A."/>
            <person name="Lutzoni F."/>
            <person name="Magnuson J."/>
            <person name="Mondo S."/>
            <person name="Nolan M."/>
            <person name="Ohm R."/>
            <person name="Pangilinan J."/>
            <person name="Park H.-J."/>
            <person name="Ramirez L."/>
            <person name="Alfaro M."/>
            <person name="Sun H."/>
            <person name="Tritt A."/>
            <person name="Yoshinaga Y."/>
            <person name="Zwiers L.-H."/>
            <person name="Turgeon B."/>
            <person name="Goodwin S."/>
            <person name="Spatafora J."/>
            <person name="Crous P."/>
            <person name="Grigoriev I."/>
        </authorList>
    </citation>
    <scope>NUCLEOTIDE SEQUENCE</scope>
    <source>
        <strain evidence="3">CBS 121410</strain>
    </source>
</reference>
<evidence type="ECO:0000313" key="4">
    <source>
        <dbReference type="Proteomes" id="UP000799776"/>
    </source>
</evidence>
<keyword evidence="2" id="KW-0732">Signal</keyword>
<dbReference type="OrthoDB" id="121380at2759"/>